<feature type="transmembrane region" description="Helical" evidence="1">
    <location>
        <begin position="62"/>
        <end position="78"/>
    </location>
</feature>
<sequence>MRNIYMGLIIPSIVLFPIIIALYNRKYWLVFVRMVFFYLLFSLFFIVFSLVTNNLYINNLPILHLYTVLEFIIICMLFRSFTEKKKDHYFFTYLAFLFVLFAIAYVVLTNSLYRFNTWPRFIGSLIIVFCCIYFLIKELVNEKKEKLTFKTIILFGLMLYFSSSSILFGMSQLLIGKSSAFTLLVWNIHATILAIMYLMFAWAFLQLKKEK</sequence>
<keyword evidence="1" id="KW-0812">Transmembrane</keyword>
<feature type="transmembrane region" description="Helical" evidence="1">
    <location>
        <begin position="90"/>
        <end position="108"/>
    </location>
</feature>
<feature type="transmembrane region" description="Helical" evidence="1">
    <location>
        <begin position="181"/>
        <end position="205"/>
    </location>
</feature>
<feature type="transmembrane region" description="Helical" evidence="1">
    <location>
        <begin position="152"/>
        <end position="175"/>
    </location>
</feature>
<evidence type="ECO:0000313" key="3">
    <source>
        <dbReference type="Proteomes" id="UP000249645"/>
    </source>
</evidence>
<evidence type="ECO:0000313" key="2">
    <source>
        <dbReference type="EMBL" id="PZP48837.1"/>
    </source>
</evidence>
<dbReference type="Proteomes" id="UP000249645">
    <property type="component" value="Unassembled WGS sequence"/>
</dbReference>
<organism evidence="2 3">
    <name type="scientific">Pseudopedobacter saltans</name>
    <dbReference type="NCBI Taxonomy" id="151895"/>
    <lineage>
        <taxon>Bacteria</taxon>
        <taxon>Pseudomonadati</taxon>
        <taxon>Bacteroidota</taxon>
        <taxon>Sphingobacteriia</taxon>
        <taxon>Sphingobacteriales</taxon>
        <taxon>Sphingobacteriaceae</taxon>
        <taxon>Pseudopedobacter</taxon>
    </lineage>
</organism>
<dbReference type="EMBL" id="QFOI01000143">
    <property type="protein sequence ID" value="PZP48837.1"/>
    <property type="molecule type" value="Genomic_DNA"/>
</dbReference>
<comment type="caution">
    <text evidence="2">The sequence shown here is derived from an EMBL/GenBank/DDBJ whole genome shotgun (WGS) entry which is preliminary data.</text>
</comment>
<reference evidence="2 3" key="1">
    <citation type="submission" date="2017-11" db="EMBL/GenBank/DDBJ databases">
        <title>Infants hospitalized years apart are colonized by the same room-sourced microbial strains.</title>
        <authorList>
            <person name="Brooks B."/>
            <person name="Olm M.R."/>
            <person name="Firek B.A."/>
            <person name="Baker R."/>
            <person name="Thomas B.C."/>
            <person name="Morowitz M.J."/>
            <person name="Banfield J.F."/>
        </authorList>
    </citation>
    <scope>NUCLEOTIDE SEQUENCE [LARGE SCALE GENOMIC DNA]</scope>
    <source>
        <strain evidence="2">S2_009_000_R2_76</strain>
    </source>
</reference>
<feature type="transmembrane region" description="Helical" evidence="1">
    <location>
        <begin position="35"/>
        <end position="56"/>
    </location>
</feature>
<gene>
    <name evidence="2" type="ORF">DI598_09260</name>
</gene>
<feature type="transmembrane region" description="Helical" evidence="1">
    <location>
        <begin position="120"/>
        <end position="140"/>
    </location>
</feature>
<keyword evidence="1" id="KW-0472">Membrane</keyword>
<accession>A0A2W5F4T1</accession>
<proteinExistence type="predicted"/>
<evidence type="ECO:0000256" key="1">
    <source>
        <dbReference type="SAM" id="Phobius"/>
    </source>
</evidence>
<feature type="transmembrane region" description="Helical" evidence="1">
    <location>
        <begin position="6"/>
        <end position="23"/>
    </location>
</feature>
<name>A0A2W5F4T1_9SPHI</name>
<dbReference type="AlphaFoldDB" id="A0A2W5F4T1"/>
<protein>
    <submittedName>
        <fullName evidence="2">Uncharacterized protein</fullName>
    </submittedName>
</protein>
<keyword evidence="1" id="KW-1133">Transmembrane helix</keyword>